<evidence type="ECO:0000313" key="2">
    <source>
        <dbReference type="Proteomes" id="UP000814140"/>
    </source>
</evidence>
<reference evidence="1" key="1">
    <citation type="submission" date="2021-03" db="EMBL/GenBank/DDBJ databases">
        <authorList>
            <consortium name="DOE Joint Genome Institute"/>
            <person name="Ahrendt S."/>
            <person name="Looney B.P."/>
            <person name="Miyauchi S."/>
            <person name="Morin E."/>
            <person name="Drula E."/>
            <person name="Courty P.E."/>
            <person name="Chicoki N."/>
            <person name="Fauchery L."/>
            <person name="Kohler A."/>
            <person name="Kuo A."/>
            <person name="Labutti K."/>
            <person name="Pangilinan J."/>
            <person name="Lipzen A."/>
            <person name="Riley R."/>
            <person name="Andreopoulos W."/>
            <person name="He G."/>
            <person name="Johnson J."/>
            <person name="Barry K.W."/>
            <person name="Grigoriev I.V."/>
            <person name="Nagy L."/>
            <person name="Hibbett D."/>
            <person name="Henrissat B."/>
            <person name="Matheny P.B."/>
            <person name="Labbe J."/>
            <person name="Martin F."/>
        </authorList>
    </citation>
    <scope>NUCLEOTIDE SEQUENCE</scope>
    <source>
        <strain evidence="1">HHB10654</strain>
    </source>
</reference>
<sequence>MSAPSPALHNPASLIVPILLGNLFNWCLYGILVVQVYLYDFYFSSDRLIFRYLVYTVFLIETVQTALTGADLCYWLAAGFGDYPRLAKPFLSVFDTPIMSSLISFIIQTFFCYRIWILKNSLWWLCILIDTLVECIVPLS</sequence>
<gene>
    <name evidence="1" type="ORF">BV25DRAFT_1914852</name>
</gene>
<dbReference type="EMBL" id="MU277201">
    <property type="protein sequence ID" value="KAI0063768.1"/>
    <property type="molecule type" value="Genomic_DNA"/>
</dbReference>
<reference evidence="1" key="2">
    <citation type="journal article" date="2022" name="New Phytol.">
        <title>Evolutionary transition to the ectomycorrhizal habit in the genomes of a hyperdiverse lineage of mushroom-forming fungi.</title>
        <authorList>
            <person name="Looney B."/>
            <person name="Miyauchi S."/>
            <person name="Morin E."/>
            <person name="Drula E."/>
            <person name="Courty P.E."/>
            <person name="Kohler A."/>
            <person name="Kuo A."/>
            <person name="LaButti K."/>
            <person name="Pangilinan J."/>
            <person name="Lipzen A."/>
            <person name="Riley R."/>
            <person name="Andreopoulos W."/>
            <person name="He G."/>
            <person name="Johnson J."/>
            <person name="Nolan M."/>
            <person name="Tritt A."/>
            <person name="Barry K.W."/>
            <person name="Grigoriev I.V."/>
            <person name="Nagy L.G."/>
            <person name="Hibbett D."/>
            <person name="Henrissat B."/>
            <person name="Matheny P.B."/>
            <person name="Labbe J."/>
            <person name="Martin F.M."/>
        </authorList>
    </citation>
    <scope>NUCLEOTIDE SEQUENCE</scope>
    <source>
        <strain evidence="1">HHB10654</strain>
    </source>
</reference>
<proteinExistence type="predicted"/>
<comment type="caution">
    <text evidence="1">The sequence shown here is derived from an EMBL/GenBank/DDBJ whole genome shotgun (WGS) entry which is preliminary data.</text>
</comment>
<keyword evidence="2" id="KW-1185">Reference proteome</keyword>
<dbReference type="Proteomes" id="UP000814140">
    <property type="component" value="Unassembled WGS sequence"/>
</dbReference>
<accession>A0ACB8T5F0</accession>
<protein>
    <submittedName>
        <fullName evidence="1">Uncharacterized protein</fullName>
    </submittedName>
</protein>
<evidence type="ECO:0000313" key="1">
    <source>
        <dbReference type="EMBL" id="KAI0063768.1"/>
    </source>
</evidence>
<name>A0ACB8T5F0_9AGAM</name>
<organism evidence="1 2">
    <name type="scientific">Artomyces pyxidatus</name>
    <dbReference type="NCBI Taxonomy" id="48021"/>
    <lineage>
        <taxon>Eukaryota</taxon>
        <taxon>Fungi</taxon>
        <taxon>Dikarya</taxon>
        <taxon>Basidiomycota</taxon>
        <taxon>Agaricomycotina</taxon>
        <taxon>Agaricomycetes</taxon>
        <taxon>Russulales</taxon>
        <taxon>Auriscalpiaceae</taxon>
        <taxon>Artomyces</taxon>
    </lineage>
</organism>